<reference evidence="9" key="1">
    <citation type="journal article" date="2019" name="Int. J. Syst. Evol. Microbiol.">
        <title>The Global Catalogue of Microorganisms (GCM) 10K type strain sequencing project: providing services to taxonomists for standard genome sequencing and annotation.</title>
        <authorList>
            <consortium name="The Broad Institute Genomics Platform"/>
            <consortium name="The Broad Institute Genome Sequencing Center for Infectious Disease"/>
            <person name="Wu L."/>
            <person name="Ma J."/>
        </authorList>
    </citation>
    <scope>NUCLEOTIDE SEQUENCE [LARGE SCALE GENOMIC DNA]</scope>
    <source>
        <strain evidence="9">JCM 9091</strain>
    </source>
</reference>
<sequence>MKPTKAAGIALALLMLSGCATAHLDDGQAPRTLHTYAPADRKAMPDLAGTAIDGRPIAVHDYRGNVLVINTWASWCGPCRAEASDLSAVHTAFHSRGVRVMGVDADASREVGASFARRHKVAYRSLHDPRSVELLRIPKGLVNPQAYPYTLVVDRQGRIAAARMGQISRSELTALIEPLLGSPSRPTAGRTGMSRTG</sequence>
<dbReference type="InterPro" id="IPR000866">
    <property type="entry name" value="AhpC/TSA"/>
</dbReference>
<comment type="subcellular location">
    <subcellularLocation>
        <location evidence="1">Cell envelope</location>
    </subcellularLocation>
</comment>
<dbReference type="PROSITE" id="PS51257">
    <property type="entry name" value="PROKAR_LIPOPROTEIN"/>
    <property type="match status" value="1"/>
</dbReference>
<dbReference type="PANTHER" id="PTHR42852">
    <property type="entry name" value="THIOL:DISULFIDE INTERCHANGE PROTEIN DSBE"/>
    <property type="match status" value="1"/>
</dbReference>
<keyword evidence="2" id="KW-0201">Cytochrome c-type biogenesis</keyword>
<dbReference type="EMBL" id="BAAAUF010000010">
    <property type="protein sequence ID" value="GAA3031509.1"/>
    <property type="molecule type" value="Genomic_DNA"/>
</dbReference>
<dbReference type="SUPFAM" id="SSF52833">
    <property type="entry name" value="Thioredoxin-like"/>
    <property type="match status" value="1"/>
</dbReference>
<dbReference type="CDD" id="cd02966">
    <property type="entry name" value="TlpA_like_family"/>
    <property type="match status" value="1"/>
</dbReference>
<keyword evidence="3" id="KW-0735">Signal-anchor</keyword>
<dbReference type="InterPro" id="IPR050553">
    <property type="entry name" value="Thioredoxin_ResA/DsbE_sf"/>
</dbReference>
<evidence type="ECO:0000313" key="8">
    <source>
        <dbReference type="EMBL" id="GAA3031509.1"/>
    </source>
</evidence>
<keyword evidence="9" id="KW-1185">Reference proteome</keyword>
<dbReference type="PANTHER" id="PTHR42852:SF6">
    <property type="entry name" value="THIOL:DISULFIDE INTERCHANGE PROTEIN DSBE"/>
    <property type="match status" value="1"/>
</dbReference>
<evidence type="ECO:0000256" key="6">
    <source>
        <dbReference type="SAM" id="SignalP"/>
    </source>
</evidence>
<feature type="domain" description="Thioredoxin" evidence="7">
    <location>
        <begin position="38"/>
        <end position="181"/>
    </location>
</feature>
<evidence type="ECO:0000256" key="2">
    <source>
        <dbReference type="ARBA" id="ARBA00022748"/>
    </source>
</evidence>
<keyword evidence="6" id="KW-0732">Signal</keyword>
<dbReference type="Pfam" id="PF00578">
    <property type="entry name" value="AhpC-TSA"/>
    <property type="match status" value="1"/>
</dbReference>
<feature type="signal peptide" evidence="6">
    <location>
        <begin position="1"/>
        <end position="22"/>
    </location>
</feature>
<proteinExistence type="predicted"/>
<dbReference type="InterPro" id="IPR036249">
    <property type="entry name" value="Thioredoxin-like_sf"/>
</dbReference>
<dbReference type="InterPro" id="IPR013766">
    <property type="entry name" value="Thioredoxin_domain"/>
</dbReference>
<dbReference type="RefSeq" id="WP_234513192.1">
    <property type="nucleotide sequence ID" value="NZ_BAAAUF010000010.1"/>
</dbReference>
<organism evidence="8 9">
    <name type="scientific">Streptomyces glomeratus</name>
    <dbReference type="NCBI Taxonomy" id="284452"/>
    <lineage>
        <taxon>Bacteria</taxon>
        <taxon>Bacillati</taxon>
        <taxon>Actinomycetota</taxon>
        <taxon>Actinomycetes</taxon>
        <taxon>Kitasatosporales</taxon>
        <taxon>Streptomycetaceae</taxon>
        <taxon>Streptomyces</taxon>
    </lineage>
</organism>
<feature type="chain" id="PRO_5046931764" evidence="6">
    <location>
        <begin position="23"/>
        <end position="197"/>
    </location>
</feature>
<keyword evidence="4" id="KW-1015">Disulfide bond</keyword>
<name>A0ABP6L7N5_9ACTN</name>
<evidence type="ECO:0000256" key="3">
    <source>
        <dbReference type="ARBA" id="ARBA00022968"/>
    </source>
</evidence>
<evidence type="ECO:0000259" key="7">
    <source>
        <dbReference type="PROSITE" id="PS51352"/>
    </source>
</evidence>
<evidence type="ECO:0000256" key="5">
    <source>
        <dbReference type="ARBA" id="ARBA00023284"/>
    </source>
</evidence>
<comment type="caution">
    <text evidence="8">The sequence shown here is derived from an EMBL/GenBank/DDBJ whole genome shotgun (WGS) entry which is preliminary data.</text>
</comment>
<evidence type="ECO:0000256" key="1">
    <source>
        <dbReference type="ARBA" id="ARBA00004196"/>
    </source>
</evidence>
<dbReference type="Proteomes" id="UP001501532">
    <property type="component" value="Unassembled WGS sequence"/>
</dbReference>
<protein>
    <submittedName>
        <fullName evidence="8">TlpA disulfide reductase family protein</fullName>
    </submittedName>
</protein>
<keyword evidence="5" id="KW-0676">Redox-active center</keyword>
<gene>
    <name evidence="8" type="ORF">GCM10010448_11870</name>
</gene>
<evidence type="ECO:0000256" key="4">
    <source>
        <dbReference type="ARBA" id="ARBA00023157"/>
    </source>
</evidence>
<dbReference type="PROSITE" id="PS51352">
    <property type="entry name" value="THIOREDOXIN_2"/>
    <property type="match status" value="1"/>
</dbReference>
<dbReference type="Gene3D" id="3.40.30.10">
    <property type="entry name" value="Glutaredoxin"/>
    <property type="match status" value="1"/>
</dbReference>
<keyword evidence="3" id="KW-0812">Transmembrane</keyword>
<evidence type="ECO:0000313" key="9">
    <source>
        <dbReference type="Proteomes" id="UP001501532"/>
    </source>
</evidence>
<accession>A0ABP6L7N5</accession>